<dbReference type="AlphaFoldDB" id="A0A9Q3B8I2"/>
<dbReference type="EMBL" id="AVOT02000026">
    <property type="protein sequence ID" value="MBW0460547.1"/>
    <property type="molecule type" value="Genomic_DNA"/>
</dbReference>
<comment type="caution">
    <text evidence="1">The sequence shown here is derived from an EMBL/GenBank/DDBJ whole genome shotgun (WGS) entry which is preliminary data.</text>
</comment>
<evidence type="ECO:0000313" key="1">
    <source>
        <dbReference type="EMBL" id="MBW0460547.1"/>
    </source>
</evidence>
<protein>
    <submittedName>
        <fullName evidence="1">Uncharacterized protein</fullName>
    </submittedName>
</protein>
<gene>
    <name evidence="1" type="ORF">O181_000262</name>
</gene>
<reference evidence="1" key="1">
    <citation type="submission" date="2021-03" db="EMBL/GenBank/DDBJ databases">
        <title>Draft genome sequence of rust myrtle Austropuccinia psidii MF-1, a brazilian biotype.</title>
        <authorList>
            <person name="Quecine M.C."/>
            <person name="Pachon D.M.R."/>
            <person name="Bonatelli M.L."/>
            <person name="Correr F.H."/>
            <person name="Franceschini L.M."/>
            <person name="Leite T.F."/>
            <person name="Margarido G.R.A."/>
            <person name="Almeida C.A."/>
            <person name="Ferrarezi J.A."/>
            <person name="Labate C.A."/>
        </authorList>
    </citation>
    <scope>NUCLEOTIDE SEQUENCE</scope>
    <source>
        <strain evidence="1">MF-1</strain>
    </source>
</reference>
<name>A0A9Q3B8I2_9BASI</name>
<dbReference type="Proteomes" id="UP000765509">
    <property type="component" value="Unassembled WGS sequence"/>
</dbReference>
<proteinExistence type="predicted"/>
<organism evidence="1 2">
    <name type="scientific">Austropuccinia psidii MF-1</name>
    <dbReference type="NCBI Taxonomy" id="1389203"/>
    <lineage>
        <taxon>Eukaryota</taxon>
        <taxon>Fungi</taxon>
        <taxon>Dikarya</taxon>
        <taxon>Basidiomycota</taxon>
        <taxon>Pucciniomycotina</taxon>
        <taxon>Pucciniomycetes</taxon>
        <taxon>Pucciniales</taxon>
        <taxon>Sphaerophragmiaceae</taxon>
        <taxon>Austropuccinia</taxon>
    </lineage>
</organism>
<sequence length="167" mass="19056">MTVYSYQPKKMLAKFLYAPIFTLGFLFNSCFLRETPVKVTCRNEYGTVSLPQENGRDMVSCTSHKNEAYKCVRTRCNILSTGYDCRWEGIAGPRSGSVIPEAFKSYDRCSKLEVDKGRDMFGTLVSNAWCTWVTHKDPNYIRPLCGECYVALYTPFSYKVCPASPNR</sequence>
<accession>A0A9Q3B8I2</accession>
<keyword evidence="2" id="KW-1185">Reference proteome</keyword>
<evidence type="ECO:0000313" key="2">
    <source>
        <dbReference type="Proteomes" id="UP000765509"/>
    </source>
</evidence>